<dbReference type="AlphaFoldDB" id="A0A9K3E0G6"/>
<keyword evidence="2" id="KW-1185">Reference proteome</keyword>
<proteinExistence type="predicted"/>
<name>A0A9K3E0G6_HELAN</name>
<accession>A0A9K3E0G6</accession>
<dbReference type="EMBL" id="MNCJ02000330">
    <property type="protein sequence ID" value="KAF5764776.1"/>
    <property type="molecule type" value="Genomic_DNA"/>
</dbReference>
<gene>
    <name evidence="1" type="ORF">HanXRQr2_Chr15g0695941</name>
</gene>
<evidence type="ECO:0000313" key="2">
    <source>
        <dbReference type="Proteomes" id="UP000215914"/>
    </source>
</evidence>
<comment type="caution">
    <text evidence="1">The sequence shown here is derived from an EMBL/GenBank/DDBJ whole genome shotgun (WGS) entry which is preliminary data.</text>
</comment>
<dbReference type="Proteomes" id="UP000215914">
    <property type="component" value="Unassembled WGS sequence"/>
</dbReference>
<sequence length="56" mass="6626">MLGFERHYQIWSRWGRKVGGQSADGEGKNFLVTQFRDEIANRIWNKVAAQGFRWNL</sequence>
<protein>
    <submittedName>
        <fullName evidence="1">Uncharacterized protein</fullName>
    </submittedName>
</protein>
<reference evidence="1" key="2">
    <citation type="submission" date="2020-06" db="EMBL/GenBank/DDBJ databases">
        <title>Helianthus annuus Genome sequencing and assembly Release 2.</title>
        <authorList>
            <person name="Gouzy J."/>
            <person name="Langlade N."/>
            <person name="Munos S."/>
        </authorList>
    </citation>
    <scope>NUCLEOTIDE SEQUENCE</scope>
    <source>
        <tissue evidence="1">Leaves</tissue>
    </source>
</reference>
<evidence type="ECO:0000313" key="1">
    <source>
        <dbReference type="EMBL" id="KAF5764776.1"/>
    </source>
</evidence>
<reference evidence="1" key="1">
    <citation type="journal article" date="2017" name="Nature">
        <title>The sunflower genome provides insights into oil metabolism, flowering and Asterid evolution.</title>
        <authorList>
            <person name="Badouin H."/>
            <person name="Gouzy J."/>
            <person name="Grassa C.J."/>
            <person name="Murat F."/>
            <person name="Staton S.E."/>
            <person name="Cottret L."/>
            <person name="Lelandais-Briere C."/>
            <person name="Owens G.L."/>
            <person name="Carrere S."/>
            <person name="Mayjonade B."/>
            <person name="Legrand L."/>
            <person name="Gill N."/>
            <person name="Kane N.C."/>
            <person name="Bowers J.E."/>
            <person name="Hubner S."/>
            <person name="Bellec A."/>
            <person name="Berard A."/>
            <person name="Berges H."/>
            <person name="Blanchet N."/>
            <person name="Boniface M.C."/>
            <person name="Brunel D."/>
            <person name="Catrice O."/>
            <person name="Chaidir N."/>
            <person name="Claudel C."/>
            <person name="Donnadieu C."/>
            <person name="Faraut T."/>
            <person name="Fievet G."/>
            <person name="Helmstetter N."/>
            <person name="King M."/>
            <person name="Knapp S.J."/>
            <person name="Lai Z."/>
            <person name="Le Paslier M.C."/>
            <person name="Lippi Y."/>
            <person name="Lorenzon L."/>
            <person name="Mandel J.R."/>
            <person name="Marage G."/>
            <person name="Marchand G."/>
            <person name="Marquand E."/>
            <person name="Bret-Mestries E."/>
            <person name="Morien E."/>
            <person name="Nambeesan S."/>
            <person name="Nguyen T."/>
            <person name="Pegot-Espagnet P."/>
            <person name="Pouilly N."/>
            <person name="Raftis F."/>
            <person name="Sallet E."/>
            <person name="Schiex T."/>
            <person name="Thomas J."/>
            <person name="Vandecasteele C."/>
            <person name="Vares D."/>
            <person name="Vear F."/>
            <person name="Vautrin S."/>
            <person name="Crespi M."/>
            <person name="Mangin B."/>
            <person name="Burke J.M."/>
            <person name="Salse J."/>
            <person name="Munos S."/>
            <person name="Vincourt P."/>
            <person name="Rieseberg L.H."/>
            <person name="Langlade N.B."/>
        </authorList>
    </citation>
    <scope>NUCLEOTIDE SEQUENCE</scope>
    <source>
        <tissue evidence="1">Leaves</tissue>
    </source>
</reference>
<organism evidence="1 2">
    <name type="scientific">Helianthus annuus</name>
    <name type="common">Common sunflower</name>
    <dbReference type="NCBI Taxonomy" id="4232"/>
    <lineage>
        <taxon>Eukaryota</taxon>
        <taxon>Viridiplantae</taxon>
        <taxon>Streptophyta</taxon>
        <taxon>Embryophyta</taxon>
        <taxon>Tracheophyta</taxon>
        <taxon>Spermatophyta</taxon>
        <taxon>Magnoliopsida</taxon>
        <taxon>eudicotyledons</taxon>
        <taxon>Gunneridae</taxon>
        <taxon>Pentapetalae</taxon>
        <taxon>asterids</taxon>
        <taxon>campanulids</taxon>
        <taxon>Asterales</taxon>
        <taxon>Asteraceae</taxon>
        <taxon>Asteroideae</taxon>
        <taxon>Heliantheae alliance</taxon>
        <taxon>Heliantheae</taxon>
        <taxon>Helianthus</taxon>
    </lineage>
</organism>
<dbReference type="Gramene" id="mRNA:HanXRQr2_Chr15g0695941">
    <property type="protein sequence ID" value="CDS:HanXRQr2_Chr15g0695941.1"/>
    <property type="gene ID" value="HanXRQr2_Chr15g0695941"/>
</dbReference>